<dbReference type="Proteomes" id="UP000825799">
    <property type="component" value="Chromosome"/>
</dbReference>
<feature type="signal peptide" evidence="1">
    <location>
        <begin position="1"/>
        <end position="18"/>
    </location>
</feature>
<name>A0ABX8WLQ0_9HYPH</name>
<keyword evidence="3" id="KW-1185">Reference proteome</keyword>
<accession>A0ABX8WLQ0</accession>
<reference evidence="2 3" key="1">
    <citation type="submission" date="2021-08" db="EMBL/GenBank/DDBJ databases">
        <title>Devosia salina sp. nov., isolated from the South China Sea sediment.</title>
        <authorList>
            <person name="Zhou Z."/>
        </authorList>
    </citation>
    <scope>NUCLEOTIDE SEQUENCE [LARGE SCALE GENOMIC DNA]</scope>
    <source>
        <strain evidence="2 3">SCS-3</strain>
    </source>
</reference>
<evidence type="ECO:0000313" key="3">
    <source>
        <dbReference type="Proteomes" id="UP000825799"/>
    </source>
</evidence>
<keyword evidence="1" id="KW-0732">Signal</keyword>
<protein>
    <submittedName>
        <fullName evidence="2">Uncharacterized protein</fullName>
    </submittedName>
</protein>
<sequence>MRHAALFLLALAALPVMAQDDVENYPYPKYEISSDLSALPGPVARTRERLIAVARSGDIEALRPIIAEQEFPPTVSYGGPDDAVDYLKTYSADGAGLENLAILLDLLEAPYAVFDTESETPSYVWPYLAVVEDLSALTPAQKVDAYRILTHDQLTELTELEAWYYWRVYIGKDGEWQAFVAGD</sequence>
<dbReference type="EMBL" id="CP080590">
    <property type="protein sequence ID" value="QYO77617.1"/>
    <property type="molecule type" value="Genomic_DNA"/>
</dbReference>
<proteinExistence type="predicted"/>
<evidence type="ECO:0000313" key="2">
    <source>
        <dbReference type="EMBL" id="QYO77617.1"/>
    </source>
</evidence>
<evidence type="ECO:0000256" key="1">
    <source>
        <dbReference type="SAM" id="SignalP"/>
    </source>
</evidence>
<dbReference type="RefSeq" id="WP_220306071.1">
    <property type="nucleotide sequence ID" value="NZ_CP080590.1"/>
</dbReference>
<feature type="chain" id="PRO_5047231789" evidence="1">
    <location>
        <begin position="19"/>
        <end position="183"/>
    </location>
</feature>
<organism evidence="2 3">
    <name type="scientific">Devosia salina</name>
    <dbReference type="NCBI Taxonomy" id="2860336"/>
    <lineage>
        <taxon>Bacteria</taxon>
        <taxon>Pseudomonadati</taxon>
        <taxon>Pseudomonadota</taxon>
        <taxon>Alphaproteobacteria</taxon>
        <taxon>Hyphomicrobiales</taxon>
        <taxon>Devosiaceae</taxon>
        <taxon>Devosia</taxon>
    </lineage>
</organism>
<gene>
    <name evidence="2" type="ORF">K1X15_03310</name>
</gene>